<dbReference type="AlphaFoldDB" id="A0A127V9X5"/>
<dbReference type="PATRIC" id="fig|188932.3.peg.1280"/>
<dbReference type="KEGG" id="pcm:AY601_1232"/>
<evidence type="ECO:0000313" key="5">
    <source>
        <dbReference type="Proteomes" id="UP000071561"/>
    </source>
</evidence>
<evidence type="ECO:0000256" key="2">
    <source>
        <dbReference type="SAM" id="SignalP"/>
    </source>
</evidence>
<dbReference type="SUPFAM" id="SSF63829">
    <property type="entry name" value="Calcium-dependent phosphotriesterase"/>
    <property type="match status" value="1"/>
</dbReference>
<feature type="domain" description="SMP-30/Gluconolactonase/LRE-like region" evidence="3">
    <location>
        <begin position="46"/>
        <end position="288"/>
    </location>
</feature>
<protein>
    <submittedName>
        <fullName evidence="4">Gluconolactonase</fullName>
    </submittedName>
</protein>
<organism evidence="4 5">
    <name type="scientific">Pedobacter cryoconitis</name>
    <dbReference type="NCBI Taxonomy" id="188932"/>
    <lineage>
        <taxon>Bacteria</taxon>
        <taxon>Pseudomonadati</taxon>
        <taxon>Bacteroidota</taxon>
        <taxon>Sphingobacteriia</taxon>
        <taxon>Sphingobacteriales</taxon>
        <taxon>Sphingobacteriaceae</taxon>
        <taxon>Pedobacter</taxon>
    </lineage>
</organism>
<gene>
    <name evidence="4" type="ORF">AY601_1232</name>
</gene>
<dbReference type="PANTHER" id="PTHR47572:SF4">
    <property type="entry name" value="LACTONASE DRP35"/>
    <property type="match status" value="1"/>
</dbReference>
<proteinExistence type="predicted"/>
<evidence type="ECO:0000256" key="1">
    <source>
        <dbReference type="ARBA" id="ARBA00022801"/>
    </source>
</evidence>
<dbReference type="EMBL" id="CP014504">
    <property type="protein sequence ID" value="AMP98156.1"/>
    <property type="molecule type" value="Genomic_DNA"/>
</dbReference>
<feature type="chain" id="PRO_5007280278" evidence="2">
    <location>
        <begin position="30"/>
        <end position="302"/>
    </location>
</feature>
<dbReference type="Pfam" id="PF08450">
    <property type="entry name" value="SGL"/>
    <property type="match status" value="1"/>
</dbReference>
<evidence type="ECO:0000313" key="4">
    <source>
        <dbReference type="EMBL" id="AMP98156.1"/>
    </source>
</evidence>
<name>A0A127V9X5_9SPHI</name>
<accession>A0A127V9X5</accession>
<dbReference type="RefSeq" id="WP_068397928.1">
    <property type="nucleotide sequence ID" value="NZ_CP014504.1"/>
</dbReference>
<dbReference type="InterPro" id="IPR013658">
    <property type="entry name" value="SGL"/>
</dbReference>
<dbReference type="GO" id="GO:0016787">
    <property type="term" value="F:hydrolase activity"/>
    <property type="evidence" value="ECO:0007669"/>
    <property type="project" value="UniProtKB-KW"/>
</dbReference>
<dbReference type="InterPro" id="IPR011042">
    <property type="entry name" value="6-blade_b-propeller_TolB-like"/>
</dbReference>
<dbReference type="PANTHER" id="PTHR47572">
    <property type="entry name" value="LIPOPROTEIN-RELATED"/>
    <property type="match status" value="1"/>
</dbReference>
<dbReference type="Gene3D" id="2.120.10.30">
    <property type="entry name" value="TolB, C-terminal domain"/>
    <property type="match status" value="1"/>
</dbReference>
<dbReference type="OrthoDB" id="241638at2"/>
<keyword evidence="2" id="KW-0732">Signal</keyword>
<sequence length="302" mass="33754" precursor="true">MNHLHPSGRFCFSFLCVLLFSLTSLQVSAQLFSQDSLKLISRQFTFTEGPAVNSKGDVYFTDQPNNQIWKYNTNGKLSLFINKAGRANGTYFDKHGQLLVCADENNELWSVSENKKVKVLLSTVDGKRLNGPNDLWADAKGGIYFTDPYYQRDYWIRKKPEIEGQKVYYLSPGKQAKVRVVAEDVNKPNGIVGSADGKYLYVADIQRNKIYRYTIGKNGDLSGQTQLINQGADGITLDSRGNFYLAGNGVTIFNPEGVQIGHIEIKEPWTSNVCFGGKNRSDLFITASTAIYTIPMNVKGIE</sequence>
<keyword evidence="5" id="KW-1185">Reference proteome</keyword>
<keyword evidence="1" id="KW-0378">Hydrolase</keyword>
<feature type="signal peptide" evidence="2">
    <location>
        <begin position="1"/>
        <end position="29"/>
    </location>
</feature>
<evidence type="ECO:0000259" key="3">
    <source>
        <dbReference type="Pfam" id="PF08450"/>
    </source>
</evidence>
<dbReference type="InterPro" id="IPR051262">
    <property type="entry name" value="SMP-30/CGR1_Lactonase"/>
</dbReference>
<reference evidence="4 5" key="1">
    <citation type="submission" date="2016-03" db="EMBL/GenBank/DDBJ databases">
        <title>Complete genome sequence of Pedobacter cryoconitis PAMC 27485.</title>
        <authorList>
            <person name="Lee J."/>
            <person name="Kim O.-S."/>
        </authorList>
    </citation>
    <scope>NUCLEOTIDE SEQUENCE [LARGE SCALE GENOMIC DNA]</scope>
    <source>
        <strain evidence="4 5">PAMC 27485</strain>
    </source>
</reference>
<dbReference type="Proteomes" id="UP000071561">
    <property type="component" value="Chromosome"/>
</dbReference>